<keyword evidence="2" id="KW-1185">Reference proteome</keyword>
<proteinExistence type="predicted"/>
<comment type="caution">
    <text evidence="1">The sequence shown here is derived from an EMBL/GenBank/DDBJ whole genome shotgun (WGS) entry which is preliminary data.</text>
</comment>
<dbReference type="Proteomes" id="UP001597049">
    <property type="component" value="Unassembled WGS sequence"/>
</dbReference>
<dbReference type="RefSeq" id="WP_379657157.1">
    <property type="nucleotide sequence ID" value="NZ_JBHTIV010000005.1"/>
</dbReference>
<gene>
    <name evidence="1" type="ORF">ACFQ0R_04375</name>
</gene>
<dbReference type="EMBL" id="JBHTIV010000005">
    <property type="protein sequence ID" value="MFD0931830.1"/>
    <property type="molecule type" value="Genomic_DNA"/>
</dbReference>
<evidence type="ECO:0000313" key="1">
    <source>
        <dbReference type="EMBL" id="MFD0931830.1"/>
    </source>
</evidence>
<accession>A0ABW3GPV9</accession>
<organism evidence="1 2">
    <name type="scientific">Psychroflexus salinarum</name>
    <dbReference type="NCBI Taxonomy" id="546024"/>
    <lineage>
        <taxon>Bacteria</taxon>
        <taxon>Pseudomonadati</taxon>
        <taxon>Bacteroidota</taxon>
        <taxon>Flavobacteriia</taxon>
        <taxon>Flavobacteriales</taxon>
        <taxon>Flavobacteriaceae</taxon>
        <taxon>Psychroflexus</taxon>
    </lineage>
</organism>
<name>A0ABW3GPV9_9FLAO</name>
<protein>
    <submittedName>
        <fullName evidence="1">Uncharacterized protein</fullName>
    </submittedName>
</protein>
<sequence>MKLEKILDRLNSIDKNNFIKVIDNIISQNPKNAKAIDKILSSADRGLKSVDNQNVSKVFSLTEDEFYEYLKSEFQDTSNQLDILIDILIRDGNCIIKQDWFSRLY</sequence>
<reference evidence="2" key="1">
    <citation type="journal article" date="2019" name="Int. J. Syst. Evol. Microbiol.">
        <title>The Global Catalogue of Microorganisms (GCM) 10K type strain sequencing project: providing services to taxonomists for standard genome sequencing and annotation.</title>
        <authorList>
            <consortium name="The Broad Institute Genomics Platform"/>
            <consortium name="The Broad Institute Genome Sequencing Center for Infectious Disease"/>
            <person name="Wu L."/>
            <person name="Ma J."/>
        </authorList>
    </citation>
    <scope>NUCLEOTIDE SEQUENCE [LARGE SCALE GENOMIC DNA]</scope>
    <source>
        <strain evidence="2">CCUG 56752</strain>
    </source>
</reference>
<evidence type="ECO:0000313" key="2">
    <source>
        <dbReference type="Proteomes" id="UP001597049"/>
    </source>
</evidence>